<organism evidence="2 3">
    <name type="scientific">Imhoffiella purpurea</name>
    <dbReference type="NCBI Taxonomy" id="1249627"/>
    <lineage>
        <taxon>Bacteria</taxon>
        <taxon>Pseudomonadati</taxon>
        <taxon>Pseudomonadota</taxon>
        <taxon>Gammaproteobacteria</taxon>
        <taxon>Chromatiales</taxon>
        <taxon>Chromatiaceae</taxon>
        <taxon>Imhoffiella</taxon>
    </lineage>
</organism>
<protein>
    <submittedName>
        <fullName evidence="2">Uncharacterized protein</fullName>
    </submittedName>
</protein>
<accession>W9V3N8</accession>
<evidence type="ECO:0000313" key="3">
    <source>
        <dbReference type="Proteomes" id="UP000019460"/>
    </source>
</evidence>
<dbReference type="STRING" id="1249627.D779_3129"/>
<comment type="caution">
    <text evidence="2">The sequence shown here is derived from an EMBL/GenBank/DDBJ whole genome shotgun (WGS) entry which is preliminary data.</text>
</comment>
<name>W9V3N8_9GAMM</name>
<evidence type="ECO:0000256" key="1">
    <source>
        <dbReference type="SAM" id="MobiDB-lite"/>
    </source>
</evidence>
<reference evidence="2 3" key="1">
    <citation type="submission" date="2012-11" db="EMBL/GenBank/DDBJ databases">
        <title>Genome assembly of Thiorhodococcus sp. AK35.</title>
        <authorList>
            <person name="Nupur N."/>
            <person name="Khatri I."/>
            <person name="Subramanian S."/>
            <person name="Pinnaka A."/>
        </authorList>
    </citation>
    <scope>NUCLEOTIDE SEQUENCE [LARGE SCALE GENOMIC DNA]</scope>
    <source>
        <strain evidence="2 3">AK35</strain>
    </source>
</reference>
<dbReference type="AlphaFoldDB" id="W9V3N8"/>
<evidence type="ECO:0000313" key="2">
    <source>
        <dbReference type="EMBL" id="EXJ13929.1"/>
    </source>
</evidence>
<feature type="compositionally biased region" description="Basic and acidic residues" evidence="1">
    <location>
        <begin position="49"/>
        <end position="65"/>
    </location>
</feature>
<proteinExistence type="predicted"/>
<dbReference type="EMBL" id="AONC01000052">
    <property type="protein sequence ID" value="EXJ13929.1"/>
    <property type="molecule type" value="Genomic_DNA"/>
</dbReference>
<feature type="region of interest" description="Disordered" evidence="1">
    <location>
        <begin position="43"/>
        <end position="71"/>
    </location>
</feature>
<keyword evidence="3" id="KW-1185">Reference proteome</keyword>
<sequence>MEECPVGGWYRGMLGAAVHTGPMIRPLARIHCEPVLFRVAGSSDVGPDCDPRHEPMQDREIDRGRNGHAPI</sequence>
<dbReference type="Proteomes" id="UP000019460">
    <property type="component" value="Unassembled WGS sequence"/>
</dbReference>
<gene>
    <name evidence="2" type="ORF">D779_3129</name>
</gene>